<dbReference type="Pfam" id="PF00691">
    <property type="entry name" value="OmpA"/>
    <property type="match status" value="1"/>
</dbReference>
<dbReference type="PANTHER" id="PTHR30329">
    <property type="entry name" value="STATOR ELEMENT OF FLAGELLAR MOTOR COMPLEX"/>
    <property type="match status" value="1"/>
</dbReference>
<dbReference type="InterPro" id="IPR036737">
    <property type="entry name" value="OmpA-like_sf"/>
</dbReference>
<dbReference type="CDD" id="cd07185">
    <property type="entry name" value="OmpA_C-like"/>
    <property type="match status" value="1"/>
</dbReference>
<evidence type="ECO:0000256" key="1">
    <source>
        <dbReference type="ARBA" id="ARBA00004442"/>
    </source>
</evidence>
<dbReference type="SUPFAM" id="SSF103088">
    <property type="entry name" value="OmpA-like"/>
    <property type="match status" value="1"/>
</dbReference>
<name>A0AAU8J847_9CYAN</name>
<accession>A0AAU8J847</accession>
<proteinExistence type="predicted"/>
<dbReference type="GO" id="GO:0009279">
    <property type="term" value="C:cell outer membrane"/>
    <property type="evidence" value="ECO:0007669"/>
    <property type="project" value="UniProtKB-SubCell"/>
</dbReference>
<dbReference type="Gene3D" id="3.30.1330.60">
    <property type="entry name" value="OmpA-like domain"/>
    <property type="match status" value="1"/>
</dbReference>
<dbReference type="RefSeq" id="WP_354634849.1">
    <property type="nucleotide sequence ID" value="NZ_CP159837.1"/>
</dbReference>
<keyword evidence="3" id="KW-0998">Cell outer membrane</keyword>
<dbReference type="InterPro" id="IPR006665">
    <property type="entry name" value="OmpA-like"/>
</dbReference>
<keyword evidence="2 4" id="KW-0472">Membrane</keyword>
<feature type="domain" description="OmpA-like" evidence="5">
    <location>
        <begin position="409"/>
        <end position="525"/>
    </location>
</feature>
<dbReference type="InterPro" id="IPR006664">
    <property type="entry name" value="OMP_bac"/>
</dbReference>
<organism evidence="6">
    <name type="scientific">Planktothricoides raciborskii GIHE-MW2</name>
    <dbReference type="NCBI Taxonomy" id="2792601"/>
    <lineage>
        <taxon>Bacteria</taxon>
        <taxon>Bacillati</taxon>
        <taxon>Cyanobacteriota</taxon>
        <taxon>Cyanophyceae</taxon>
        <taxon>Oscillatoriophycideae</taxon>
        <taxon>Oscillatoriales</taxon>
        <taxon>Oscillatoriaceae</taxon>
        <taxon>Planktothricoides</taxon>
    </lineage>
</organism>
<dbReference type="PROSITE" id="PS51123">
    <property type="entry name" value="OMPA_2"/>
    <property type="match status" value="1"/>
</dbReference>
<dbReference type="InterPro" id="IPR050330">
    <property type="entry name" value="Bact_OuterMem_StrucFunc"/>
</dbReference>
<evidence type="ECO:0000256" key="2">
    <source>
        <dbReference type="ARBA" id="ARBA00023136"/>
    </source>
</evidence>
<dbReference type="SUPFAM" id="SSF53850">
    <property type="entry name" value="Periplasmic binding protein-like II"/>
    <property type="match status" value="1"/>
</dbReference>
<evidence type="ECO:0000313" key="6">
    <source>
        <dbReference type="EMBL" id="XCM35300.1"/>
    </source>
</evidence>
<evidence type="ECO:0000256" key="4">
    <source>
        <dbReference type="PROSITE-ProRule" id="PRU00473"/>
    </source>
</evidence>
<comment type="subcellular location">
    <subcellularLocation>
        <location evidence="1">Cell outer membrane</location>
    </subcellularLocation>
</comment>
<dbReference type="Gene3D" id="3.40.190.10">
    <property type="entry name" value="Periplasmic binding protein-like II"/>
    <property type="match status" value="1"/>
</dbReference>
<dbReference type="AlphaFoldDB" id="A0AAU8J847"/>
<sequence length="528" mass="57652">MSKRDNPIVLILAILITGGLMIALVQSMRGIFQTETNSGQNNNPVVTGQRDTINRDNLKILGDTFSGYSTFRNPEFQAALKEAGLTLTYQDEFDQGKRANLLNQGQADLLVTTLDQFIKQQPRGKIVALLDRTVGADAVVLNTQKYPQLKSLLDLNQLVKEARSRGEKLSIAYAGDTPSEYLALVLSTKFDNFNLSDFNINTVADASEAWQLLQDPQQNVAVAVLWEPFVTQAKQQGYTVVLSSQDAPTAIVDVLVASDNLIQSQPEKISNLLEVYYRRIDANVREPVALLKQIAEDGNLSEEEATAVLDGIDFFTAVEAKEWMTNGTLETRIGSTAAVLVLSGKLNNVPANPNQLYSSQLITKAAANTETLISLVRADNPELADKLAGKGTITASANTVTVNQVKNAPDIGNLTVRGEVKFDVGSSDLTLDSEATLQKLGQEIGEFNPQTVAVRIIGHTSKTGSPDFNQQLSEQRAQAVVNYLRSLGLKHQLVAEGKGFYLPLSGIPPEDSRQQRTEIRLVRINELN</sequence>
<protein>
    <submittedName>
        <fullName evidence="6">Phosphate ABC transporter substrate-binding/OmpA family protein</fullName>
    </submittedName>
</protein>
<evidence type="ECO:0000256" key="3">
    <source>
        <dbReference type="ARBA" id="ARBA00023237"/>
    </source>
</evidence>
<gene>
    <name evidence="6" type="ORF">ABWT76_003964</name>
</gene>
<dbReference type="PRINTS" id="PR01021">
    <property type="entry name" value="OMPADOMAIN"/>
</dbReference>
<dbReference type="EMBL" id="CP159837">
    <property type="protein sequence ID" value="XCM35300.1"/>
    <property type="molecule type" value="Genomic_DNA"/>
</dbReference>
<evidence type="ECO:0000259" key="5">
    <source>
        <dbReference type="PROSITE" id="PS51123"/>
    </source>
</evidence>
<dbReference type="PANTHER" id="PTHR30329:SF21">
    <property type="entry name" value="LIPOPROTEIN YIAD-RELATED"/>
    <property type="match status" value="1"/>
</dbReference>
<reference evidence="6" key="1">
    <citation type="submission" date="2024-07" db="EMBL/GenBank/DDBJ databases">
        <authorList>
            <person name="Kim Y.J."/>
            <person name="Jeong J.Y."/>
        </authorList>
    </citation>
    <scope>NUCLEOTIDE SEQUENCE</scope>
    <source>
        <strain evidence="6">GIHE-MW2</strain>
    </source>
</reference>